<dbReference type="InterPro" id="IPR019860">
    <property type="entry name" value="Motility-assoc_ABC_perm_GldF"/>
</dbReference>
<gene>
    <name evidence="7" type="ORF">TBC1_12959</name>
</gene>
<keyword evidence="3 6" id="KW-0812">Transmembrane</keyword>
<evidence type="ECO:0000256" key="6">
    <source>
        <dbReference type="SAM" id="Phobius"/>
    </source>
</evidence>
<dbReference type="GO" id="GO:0005886">
    <property type="term" value="C:plasma membrane"/>
    <property type="evidence" value="ECO:0007669"/>
    <property type="project" value="UniProtKB-SubCell"/>
</dbReference>
<dbReference type="STRING" id="1678841.TBC1_12959"/>
<sequence length="254" mass="28282">MYTLYKKEIFAFLNSLIGYIAIVVFLLINGLFLWIFPMGFNIIDYGYASLDNLFMISPFVFLFLIPAITMRSFADEKRGGTIEMLLTKPLTDMQIIMSKYLAGVSLVIFSLLPTFIYAVSVYLLGLPKGNMDMGGMWGSYIGLLFLASAFVAIGIFVSSITDNQIVAFMLALIISGFAYIGFGFVASLSLFGKADLLIMSLGIEAHYASMSRGVVDTRDVIYFLSVIGIFLLLTKTSLESRKWEKQEKSMTEAE</sequence>
<evidence type="ECO:0000256" key="4">
    <source>
        <dbReference type="ARBA" id="ARBA00022989"/>
    </source>
</evidence>
<evidence type="ECO:0000313" key="8">
    <source>
        <dbReference type="Proteomes" id="UP000053091"/>
    </source>
</evidence>
<feature type="transmembrane region" description="Helical" evidence="6">
    <location>
        <begin position="56"/>
        <end position="74"/>
    </location>
</feature>
<dbReference type="InterPro" id="IPR051449">
    <property type="entry name" value="ABC-2_transporter_component"/>
</dbReference>
<feature type="transmembrane region" description="Helical" evidence="6">
    <location>
        <begin position="137"/>
        <end position="158"/>
    </location>
</feature>
<evidence type="ECO:0000313" key="7">
    <source>
        <dbReference type="EMBL" id="GAP45139.1"/>
    </source>
</evidence>
<evidence type="ECO:0000256" key="3">
    <source>
        <dbReference type="ARBA" id="ARBA00022692"/>
    </source>
</evidence>
<dbReference type="RefSeq" id="WP_062045279.1">
    <property type="nucleotide sequence ID" value="NZ_DF968183.1"/>
</dbReference>
<accession>A0A0S7C7E2</accession>
<feature type="transmembrane region" description="Helical" evidence="6">
    <location>
        <begin position="220"/>
        <end position="238"/>
    </location>
</feature>
<feature type="transmembrane region" description="Helical" evidence="6">
    <location>
        <begin position="100"/>
        <end position="125"/>
    </location>
</feature>
<dbReference type="NCBIfam" id="TIGR03518">
    <property type="entry name" value="ABC_perm_GldF"/>
    <property type="match status" value="1"/>
</dbReference>
<keyword evidence="8" id="KW-1185">Reference proteome</keyword>
<feature type="transmembrane region" description="Helical" evidence="6">
    <location>
        <begin position="12"/>
        <end position="36"/>
    </location>
</feature>
<evidence type="ECO:0000256" key="5">
    <source>
        <dbReference type="ARBA" id="ARBA00023136"/>
    </source>
</evidence>
<keyword evidence="4 6" id="KW-1133">Transmembrane helix</keyword>
<protein>
    <submittedName>
        <fullName evidence="7">Gliding motility-associated ABC transporter permease protein GldF</fullName>
    </submittedName>
</protein>
<proteinExistence type="predicted"/>
<reference evidence="7" key="1">
    <citation type="journal article" date="2015" name="Genome Announc.">
        <title>Draft Genome Sequence of Bacteroidales Strain TBC1, a Novel Isolate from a Methanogenic Wastewater Treatment System.</title>
        <authorList>
            <person name="Tourlousse D.M."/>
            <person name="Matsuura N."/>
            <person name="Sun L."/>
            <person name="Toyonaga M."/>
            <person name="Kuroda K."/>
            <person name="Ohashi A."/>
            <person name="Cruz R."/>
            <person name="Yamaguchi T."/>
            <person name="Sekiguchi Y."/>
        </authorList>
    </citation>
    <scope>NUCLEOTIDE SEQUENCE [LARGE SCALE GENOMIC DNA]</scope>
    <source>
        <strain evidence="7">TBC1</strain>
    </source>
</reference>
<evidence type="ECO:0000256" key="1">
    <source>
        <dbReference type="ARBA" id="ARBA00004651"/>
    </source>
</evidence>
<evidence type="ECO:0000256" key="2">
    <source>
        <dbReference type="ARBA" id="ARBA00022475"/>
    </source>
</evidence>
<dbReference type="PANTHER" id="PTHR30294">
    <property type="entry name" value="MEMBRANE COMPONENT OF ABC TRANSPORTER YHHJ-RELATED"/>
    <property type="match status" value="1"/>
</dbReference>
<keyword evidence="5 6" id="KW-0472">Membrane</keyword>
<dbReference type="AlphaFoldDB" id="A0A0S7C7E2"/>
<name>A0A0S7C7E2_9BACT</name>
<dbReference type="Pfam" id="PF12679">
    <property type="entry name" value="ABC2_membrane_2"/>
    <property type="match status" value="1"/>
</dbReference>
<dbReference type="PANTHER" id="PTHR30294:SF29">
    <property type="entry name" value="MULTIDRUG ABC TRANSPORTER PERMEASE YBHS-RELATED"/>
    <property type="match status" value="1"/>
</dbReference>
<dbReference type="OrthoDB" id="9794512at2"/>
<dbReference type="GO" id="GO:0140359">
    <property type="term" value="F:ABC-type transporter activity"/>
    <property type="evidence" value="ECO:0007669"/>
    <property type="project" value="InterPro"/>
</dbReference>
<feature type="transmembrane region" description="Helical" evidence="6">
    <location>
        <begin position="165"/>
        <end position="191"/>
    </location>
</feature>
<dbReference type="PATRIC" id="fig|1678841.3.peg.3732"/>
<dbReference type="EMBL" id="DF968183">
    <property type="protein sequence ID" value="GAP45139.1"/>
    <property type="molecule type" value="Genomic_DNA"/>
</dbReference>
<keyword evidence="2" id="KW-1003">Cell membrane</keyword>
<dbReference type="Proteomes" id="UP000053091">
    <property type="component" value="Unassembled WGS sequence"/>
</dbReference>
<organism evidence="7">
    <name type="scientific">Lentimicrobium saccharophilum</name>
    <dbReference type="NCBI Taxonomy" id="1678841"/>
    <lineage>
        <taxon>Bacteria</taxon>
        <taxon>Pseudomonadati</taxon>
        <taxon>Bacteroidota</taxon>
        <taxon>Bacteroidia</taxon>
        <taxon>Bacteroidales</taxon>
        <taxon>Lentimicrobiaceae</taxon>
        <taxon>Lentimicrobium</taxon>
    </lineage>
</organism>
<comment type="subcellular location">
    <subcellularLocation>
        <location evidence="1">Cell membrane</location>
        <topology evidence="1">Multi-pass membrane protein</topology>
    </subcellularLocation>
</comment>